<reference evidence="2 3" key="1">
    <citation type="submission" date="2011-08" db="EMBL/GenBank/DDBJ databases">
        <title>The complete genome of Methanofollis liminatans DSM 4140.</title>
        <authorList>
            <consortium name="US DOE Joint Genome Institute (JGI-PGF)"/>
            <person name="Lucas S."/>
            <person name="Han J."/>
            <person name="Lapidus A."/>
            <person name="Bruce D."/>
            <person name="Goodwin L."/>
            <person name="Pitluck S."/>
            <person name="Peters L."/>
            <person name="Kyrpides N."/>
            <person name="Mavromatis K."/>
            <person name="Ivanova N."/>
            <person name="Mikhailova N."/>
            <person name="Lu M."/>
            <person name="Detter J.C."/>
            <person name="Tapia R."/>
            <person name="Han C."/>
            <person name="Land M."/>
            <person name="Hauser L."/>
            <person name="Markowitz V."/>
            <person name="Cheng J.-F."/>
            <person name="Hugenholtz P."/>
            <person name="Woyke T."/>
            <person name="Wu D."/>
            <person name="Spring S."/>
            <person name="Schuler E."/>
            <person name="Brambilla E."/>
            <person name="Klenk H.-P."/>
            <person name="Eisen J.A."/>
        </authorList>
    </citation>
    <scope>NUCLEOTIDE SEQUENCE [LARGE SCALE GENOMIC DNA]</scope>
    <source>
        <strain evidence="2 3">DSM 4140</strain>
    </source>
</reference>
<dbReference type="InterPro" id="IPR038078">
    <property type="entry name" value="PhoU-like_sf"/>
</dbReference>
<evidence type="ECO:0000313" key="2">
    <source>
        <dbReference type="EMBL" id="EJG07318.1"/>
    </source>
</evidence>
<organism evidence="2 3">
    <name type="scientific">Methanofollis liminatans DSM 4140</name>
    <dbReference type="NCBI Taxonomy" id="28892"/>
    <lineage>
        <taxon>Archaea</taxon>
        <taxon>Methanobacteriati</taxon>
        <taxon>Methanobacteriota</taxon>
        <taxon>Stenosarchaea group</taxon>
        <taxon>Methanomicrobia</taxon>
        <taxon>Methanomicrobiales</taxon>
        <taxon>Methanomicrobiaceae</taxon>
        <taxon>Methanofollis</taxon>
    </lineage>
</organism>
<dbReference type="InterPro" id="IPR026022">
    <property type="entry name" value="PhoU_dom"/>
</dbReference>
<dbReference type="EMBL" id="CM001555">
    <property type="protein sequence ID" value="EJG07318.1"/>
    <property type="molecule type" value="Genomic_DNA"/>
</dbReference>
<protein>
    <submittedName>
        <fullName evidence="2">Phosphate uptake regulator, PhoU</fullName>
    </submittedName>
</protein>
<keyword evidence="3" id="KW-1185">Reference proteome</keyword>
<dbReference type="PANTHER" id="PTHR42930">
    <property type="entry name" value="PHOSPHATE-SPECIFIC TRANSPORT SYSTEM ACCESSORY PROTEIN PHOU"/>
    <property type="match status" value="1"/>
</dbReference>
<dbReference type="GO" id="GO:0030643">
    <property type="term" value="P:intracellular phosphate ion homeostasis"/>
    <property type="evidence" value="ECO:0007669"/>
    <property type="project" value="InterPro"/>
</dbReference>
<dbReference type="InterPro" id="IPR007159">
    <property type="entry name" value="SpoVT-AbrB_dom"/>
</dbReference>
<dbReference type="SUPFAM" id="SSF109755">
    <property type="entry name" value="PhoU-like"/>
    <property type="match status" value="1"/>
</dbReference>
<proteinExistence type="predicted"/>
<dbReference type="InterPro" id="IPR028366">
    <property type="entry name" value="PhoU"/>
</dbReference>
<name>J1AQT3_9EURY</name>
<dbReference type="Pfam" id="PF01895">
    <property type="entry name" value="PhoU"/>
    <property type="match status" value="1"/>
</dbReference>
<dbReference type="HOGENOM" id="CLU_069302_0_0_2"/>
<dbReference type="AlphaFoldDB" id="J1AQT3"/>
<dbReference type="GO" id="GO:0003677">
    <property type="term" value="F:DNA binding"/>
    <property type="evidence" value="ECO:0007669"/>
    <property type="project" value="InterPro"/>
</dbReference>
<dbReference type="Gene3D" id="1.20.58.220">
    <property type="entry name" value="Phosphate transport system protein phou homolog 2, domain 2"/>
    <property type="match status" value="1"/>
</dbReference>
<dbReference type="GO" id="GO:0045936">
    <property type="term" value="P:negative regulation of phosphate metabolic process"/>
    <property type="evidence" value="ECO:0007669"/>
    <property type="project" value="InterPro"/>
</dbReference>
<accession>J1AQT3</accession>
<dbReference type="Proteomes" id="UP000005095">
    <property type="component" value="Chromosome"/>
</dbReference>
<evidence type="ECO:0000259" key="1">
    <source>
        <dbReference type="SMART" id="SM00966"/>
    </source>
</evidence>
<dbReference type="SMART" id="SM00966">
    <property type="entry name" value="SpoVT_AbrB"/>
    <property type="match status" value="1"/>
</dbReference>
<dbReference type="Pfam" id="PF04014">
    <property type="entry name" value="MazE_antitoxin"/>
    <property type="match status" value="1"/>
</dbReference>
<sequence length="357" mass="39830">MESICRYREKSRIYTYMETLYTIMEIRKVQITGGSSYIVSLPKEWIKASRIGKNDPVGLIVQPDGTLLVTPKIEQEAVQRKKELRVNATTDQTYILRCLIGAYISGYTTIVLSAQGRLPPSIRLRVREFTQMAIGQEVVEETETSITIKDLLNPSEMPFQNTIRRMAVIVKAMQQDGVEALRSGNVALAGDVVARDNDVDRLQWLIARQCNLLLTDANLARKMGISPQMAMNYFLISRIIERIGDHGTRIAKNAIEFHQEGSKGEVVEMIGTASATASKIFDRAMESMFGQDLEGANATIECVEDLEVQARAINREALKFDAAMATAIVSISDSIRRIGEYSGDICENIINNLVNEV</sequence>
<gene>
    <name evidence="2" type="ORF">Metli_1366</name>
</gene>
<feature type="domain" description="SpoVT-AbrB" evidence="1">
    <location>
        <begin position="31"/>
        <end position="77"/>
    </location>
</feature>
<dbReference type="STRING" id="28892.Metli_1366"/>
<dbReference type="PANTHER" id="PTHR42930:SF2">
    <property type="entry name" value="PHOU DOMAIN-CONTAINING PROTEIN"/>
    <property type="match status" value="1"/>
</dbReference>
<evidence type="ECO:0000313" key="3">
    <source>
        <dbReference type="Proteomes" id="UP000005095"/>
    </source>
</evidence>